<gene>
    <name evidence="2" type="ORF">RhiirC2_825039</name>
</gene>
<protein>
    <submittedName>
        <fullName evidence="2">Uncharacterized protein</fullName>
    </submittedName>
</protein>
<dbReference type="Proteomes" id="UP000233469">
    <property type="component" value="Unassembled WGS sequence"/>
</dbReference>
<keyword evidence="1" id="KW-0812">Transmembrane</keyword>
<keyword evidence="1" id="KW-1133">Transmembrane helix</keyword>
<evidence type="ECO:0000313" key="3">
    <source>
        <dbReference type="Proteomes" id="UP000233469"/>
    </source>
</evidence>
<dbReference type="EMBL" id="LLXL01004119">
    <property type="protein sequence ID" value="PKK57757.1"/>
    <property type="molecule type" value="Genomic_DNA"/>
</dbReference>
<feature type="transmembrane region" description="Helical" evidence="1">
    <location>
        <begin position="56"/>
        <end position="76"/>
    </location>
</feature>
<organism evidence="2 3">
    <name type="scientific">Rhizophagus irregularis</name>
    <dbReference type="NCBI Taxonomy" id="588596"/>
    <lineage>
        <taxon>Eukaryota</taxon>
        <taxon>Fungi</taxon>
        <taxon>Fungi incertae sedis</taxon>
        <taxon>Mucoromycota</taxon>
        <taxon>Glomeromycotina</taxon>
        <taxon>Glomeromycetes</taxon>
        <taxon>Glomerales</taxon>
        <taxon>Glomeraceae</taxon>
        <taxon>Rhizophagus</taxon>
    </lineage>
</organism>
<evidence type="ECO:0000256" key="1">
    <source>
        <dbReference type="SAM" id="Phobius"/>
    </source>
</evidence>
<name>A0A2N1M7Z0_9GLOM</name>
<reference evidence="2 3" key="2">
    <citation type="submission" date="2017-10" db="EMBL/GenBank/DDBJ databases">
        <title>Extensive intraspecific genome diversity in a model arbuscular mycorrhizal fungus.</title>
        <authorList>
            <person name="Chen E.C.H."/>
            <person name="Morin E."/>
            <person name="Baudet D."/>
            <person name="Noel J."/>
            <person name="Ndikumana S."/>
            <person name="Charron P."/>
            <person name="St-Onge C."/>
            <person name="Giorgi J."/>
            <person name="Grigoriev I.V."/>
            <person name="Roux C."/>
            <person name="Martin F.M."/>
            <person name="Corradi N."/>
        </authorList>
    </citation>
    <scope>NUCLEOTIDE SEQUENCE [LARGE SCALE GENOMIC DNA]</scope>
    <source>
        <strain evidence="2 3">C2</strain>
    </source>
</reference>
<accession>A0A2N1M7Z0</accession>
<dbReference type="AlphaFoldDB" id="A0A2N1M7Z0"/>
<keyword evidence="1" id="KW-0472">Membrane</keyword>
<sequence length="110" mass="13002">MVHHFILILKSMNFSYPTKDGRPARLVGPDLWRSYLDVFFIKNMVKNWDRIRTRDFVLKFSHFFIINVASMFAFMLDNSLAFASTWSQHLLQFLKENGNILSNLREALNS</sequence>
<reference evidence="2 3" key="1">
    <citation type="submission" date="2016-04" db="EMBL/GenBank/DDBJ databases">
        <title>Genome analyses suggest a sexual origin of heterokaryosis in a supposedly ancient asexual fungus.</title>
        <authorList>
            <person name="Ropars J."/>
            <person name="Sedzielewska K."/>
            <person name="Noel J."/>
            <person name="Charron P."/>
            <person name="Farinelli L."/>
            <person name="Marton T."/>
            <person name="Kruger M."/>
            <person name="Pelin A."/>
            <person name="Brachmann A."/>
            <person name="Corradi N."/>
        </authorList>
    </citation>
    <scope>NUCLEOTIDE SEQUENCE [LARGE SCALE GENOMIC DNA]</scope>
    <source>
        <strain evidence="2 3">C2</strain>
    </source>
</reference>
<proteinExistence type="predicted"/>
<evidence type="ECO:0000313" key="2">
    <source>
        <dbReference type="EMBL" id="PKK57757.1"/>
    </source>
</evidence>
<comment type="caution">
    <text evidence="2">The sequence shown here is derived from an EMBL/GenBank/DDBJ whole genome shotgun (WGS) entry which is preliminary data.</text>
</comment>